<comment type="caution">
    <text evidence="1">The sequence shown here is derived from an EMBL/GenBank/DDBJ whole genome shotgun (WGS) entry which is preliminary data.</text>
</comment>
<accession>A0A4V2QET4</accession>
<evidence type="ECO:0000313" key="1">
    <source>
        <dbReference type="EMBL" id="TCL69287.1"/>
    </source>
</evidence>
<gene>
    <name evidence="1" type="ORF">EV196_101725</name>
</gene>
<keyword evidence="2" id="KW-1185">Reference proteome</keyword>
<reference evidence="1 2" key="1">
    <citation type="submission" date="2019-03" db="EMBL/GenBank/DDBJ databases">
        <title>Genomic Encyclopedia of Type Strains, Phase IV (KMG-IV): sequencing the most valuable type-strain genomes for metagenomic binning, comparative biology and taxonomic classification.</title>
        <authorList>
            <person name="Goeker M."/>
        </authorList>
    </citation>
    <scope>NUCLEOTIDE SEQUENCE [LARGE SCALE GENOMIC DNA]</scope>
    <source>
        <strain evidence="1 2">DSM 18792</strain>
    </source>
</reference>
<dbReference type="Pfam" id="PF14281">
    <property type="entry name" value="PDDEXK_4"/>
    <property type="match status" value="1"/>
</dbReference>
<sequence length="400" mass="47246">MFEVEKILIFKTKTILEKQKKYLKDSGEDFNIFSITKIERYENNTHSAMITELLNPKGSHHQGVVFLEEFIKVIFPIVYHSNDENCEVEKKITEFINAKPIVFQEKSIGIIDLDESTGGRIDILIQSDKINIIIENKIDARDQLLQLERYNNYKPNSCLIFYLNLWGNEAPNHSAGKLLANQDYYPISYHYHIIEWLEKCVEKCDNEYVKINIRQYLNLVKKITNQLKDEFMDELERMLISNLLEAEQVANTFPVVKKRIREEFRKKFETALSKRIPKELEFNIDSKNTYLELPNFKNEQLCFAIMYNEGEPVHYGIYNHTANIENVKMVQGFIKGTVNTTNHFPIWEYLKELNGEKIDFNDVAFLSNLMDADNYEKILNKTVNEVSEFIQKYFQILRQI</sequence>
<name>A0A4V2QET4_9FLAO</name>
<evidence type="ECO:0000313" key="2">
    <source>
        <dbReference type="Proteomes" id="UP000295455"/>
    </source>
</evidence>
<proteinExistence type="predicted"/>
<dbReference type="Proteomes" id="UP000295455">
    <property type="component" value="Unassembled WGS sequence"/>
</dbReference>
<organism evidence="1 2">
    <name type="scientific">Mariniflexile fucanivorans</name>
    <dbReference type="NCBI Taxonomy" id="264023"/>
    <lineage>
        <taxon>Bacteria</taxon>
        <taxon>Pseudomonadati</taxon>
        <taxon>Bacteroidota</taxon>
        <taxon>Flavobacteriia</taxon>
        <taxon>Flavobacteriales</taxon>
        <taxon>Flavobacteriaceae</taxon>
        <taxon>Mariniflexile</taxon>
    </lineage>
</organism>
<dbReference type="AlphaFoldDB" id="A0A4V2QET4"/>
<dbReference type="InterPro" id="IPR029470">
    <property type="entry name" value="PDDEXK_4"/>
</dbReference>
<protein>
    <submittedName>
        <fullName evidence="1">PD-(D/E)XK nuclease superfamily protein</fullName>
    </submittedName>
</protein>
<dbReference type="EMBL" id="SLUP01000001">
    <property type="protein sequence ID" value="TCL69287.1"/>
    <property type="molecule type" value="Genomic_DNA"/>
</dbReference>